<dbReference type="PANTHER" id="PTHR45138">
    <property type="entry name" value="REGULATORY COMPONENTS OF SENSORY TRANSDUCTION SYSTEM"/>
    <property type="match status" value="1"/>
</dbReference>
<proteinExistence type="predicted"/>
<dbReference type="PROSITE" id="PS50887">
    <property type="entry name" value="GGDEF"/>
    <property type="match status" value="1"/>
</dbReference>
<dbReference type="InterPro" id="IPR000160">
    <property type="entry name" value="GGDEF_dom"/>
</dbReference>
<name>A0A7X0BVE9_9PSED</name>
<comment type="caution">
    <text evidence="7">The sequence shown here is derived from an EMBL/GenBank/DDBJ whole genome shotgun (WGS) entry which is preliminary data.</text>
</comment>
<dbReference type="AlphaFoldDB" id="A0A7X0BVE9"/>
<dbReference type="CDD" id="cd01949">
    <property type="entry name" value="GGDEF"/>
    <property type="match status" value="1"/>
</dbReference>
<organism evidence="7 8">
    <name type="scientific">Pseudomonas fluvialis</name>
    <dbReference type="NCBI Taxonomy" id="1793966"/>
    <lineage>
        <taxon>Bacteria</taxon>
        <taxon>Pseudomonadati</taxon>
        <taxon>Pseudomonadota</taxon>
        <taxon>Gammaproteobacteria</taxon>
        <taxon>Pseudomonadales</taxon>
        <taxon>Pseudomonadaceae</taxon>
        <taxon>Pseudomonas</taxon>
    </lineage>
</organism>
<evidence type="ECO:0000256" key="1">
    <source>
        <dbReference type="ARBA" id="ARBA00001946"/>
    </source>
</evidence>
<feature type="transmembrane region" description="Helical" evidence="4">
    <location>
        <begin position="264"/>
        <end position="284"/>
    </location>
</feature>
<dbReference type="EMBL" id="JACHLL010000010">
    <property type="protein sequence ID" value="MBB6343447.1"/>
    <property type="molecule type" value="Genomic_DNA"/>
</dbReference>
<sequence length="463" mass="51823">MRYLLFFSVLLSLPVMAQLSLTGEQQNYLRRNPQVSLCVDPDWVPFETLDSQGRHEGIAADLLRLLASRAGLNLRIHPTRNWEASLAASRAGDCQLLSFLNQSAERDAWLLFTDPIFNDGNVLISREEHPRVDDLAEFVGSRMALPAGTSVETRLRRDYPGLEIILTESEAQALALVNERKAELTMRSLTVAAYTIKKEGWFNLKIAGQVQGYDNLFRIGVLRSEPVLRDILNQAIATLTPEEVNGIVNRHVAIRVESPTDYRLFFQLLVVFGVILLSNLFWVARLRRANRQLEAQSLFDVLTGLANRKQLNGFSQVCFELSRRHERPMAVVMFDIDYFKKVNDQLGHLAGDKVLKEVAELLSASVRKGDCLGRWGGEEFLLICPETTQESAMRSAERILEKMRHCRFSTGQAYTLSAGVAQLAPGESLDELIQRADDALYAAKAAGRDRVCAANPVPAPDLA</sequence>
<dbReference type="GO" id="GO:0043709">
    <property type="term" value="P:cell adhesion involved in single-species biofilm formation"/>
    <property type="evidence" value="ECO:0007669"/>
    <property type="project" value="TreeGrafter"/>
</dbReference>
<feature type="chain" id="PRO_5031122265" description="diguanylate cyclase" evidence="5">
    <location>
        <begin position="18"/>
        <end position="463"/>
    </location>
</feature>
<dbReference type="InterPro" id="IPR050469">
    <property type="entry name" value="Diguanylate_Cyclase"/>
</dbReference>
<evidence type="ECO:0000259" key="6">
    <source>
        <dbReference type="PROSITE" id="PS50887"/>
    </source>
</evidence>
<keyword evidence="4" id="KW-1133">Transmembrane helix</keyword>
<dbReference type="InterPro" id="IPR043128">
    <property type="entry name" value="Rev_trsase/Diguanyl_cyclase"/>
</dbReference>
<evidence type="ECO:0000256" key="2">
    <source>
        <dbReference type="ARBA" id="ARBA00004533"/>
    </source>
</evidence>
<feature type="domain" description="GGDEF" evidence="6">
    <location>
        <begin position="327"/>
        <end position="456"/>
    </location>
</feature>
<keyword evidence="5" id="KW-0732">Signal</keyword>
<keyword evidence="8" id="KW-1185">Reference proteome</keyword>
<protein>
    <recommendedName>
        <fullName evidence="3">diguanylate cyclase</fullName>
        <ecNumber evidence="3">2.7.7.65</ecNumber>
    </recommendedName>
</protein>
<dbReference type="InterPro" id="IPR029787">
    <property type="entry name" value="Nucleotide_cyclase"/>
</dbReference>
<dbReference type="SMART" id="SM00062">
    <property type="entry name" value="PBPb"/>
    <property type="match status" value="1"/>
</dbReference>
<dbReference type="InterPro" id="IPR001638">
    <property type="entry name" value="Solute-binding_3/MltF_N"/>
</dbReference>
<comment type="subcellular location">
    <subcellularLocation>
        <location evidence="2">Cell inner membrane</location>
    </subcellularLocation>
</comment>
<comment type="cofactor">
    <cofactor evidence="1">
        <name>Mg(2+)</name>
        <dbReference type="ChEBI" id="CHEBI:18420"/>
    </cofactor>
</comment>
<keyword evidence="4" id="KW-0812">Transmembrane</keyword>
<evidence type="ECO:0000256" key="4">
    <source>
        <dbReference type="SAM" id="Phobius"/>
    </source>
</evidence>
<dbReference type="GO" id="GO:0005886">
    <property type="term" value="C:plasma membrane"/>
    <property type="evidence" value="ECO:0007669"/>
    <property type="project" value="UniProtKB-SubCell"/>
</dbReference>
<dbReference type="PANTHER" id="PTHR45138:SF24">
    <property type="entry name" value="DIGUANYLATE CYCLASE DGCC-RELATED"/>
    <property type="match status" value="1"/>
</dbReference>
<dbReference type="SMART" id="SM00267">
    <property type="entry name" value="GGDEF"/>
    <property type="match status" value="1"/>
</dbReference>
<dbReference type="GO" id="GO:1902201">
    <property type="term" value="P:negative regulation of bacterial-type flagellum-dependent cell motility"/>
    <property type="evidence" value="ECO:0007669"/>
    <property type="project" value="TreeGrafter"/>
</dbReference>
<dbReference type="GO" id="GO:0052621">
    <property type="term" value="F:diguanylate cyclase activity"/>
    <property type="evidence" value="ECO:0007669"/>
    <property type="project" value="UniProtKB-EC"/>
</dbReference>
<evidence type="ECO:0000256" key="5">
    <source>
        <dbReference type="SAM" id="SignalP"/>
    </source>
</evidence>
<evidence type="ECO:0000313" key="7">
    <source>
        <dbReference type="EMBL" id="MBB6343447.1"/>
    </source>
</evidence>
<keyword evidence="4" id="KW-0472">Membrane</keyword>
<dbReference type="Pfam" id="PF00497">
    <property type="entry name" value="SBP_bac_3"/>
    <property type="match status" value="1"/>
</dbReference>
<dbReference type="NCBIfam" id="TIGR00254">
    <property type="entry name" value="GGDEF"/>
    <property type="match status" value="1"/>
</dbReference>
<accession>A0A7X0BVE9</accession>
<gene>
    <name evidence="7" type="ORF">HNP49_003649</name>
</gene>
<dbReference type="Gene3D" id="3.30.70.270">
    <property type="match status" value="1"/>
</dbReference>
<dbReference type="SUPFAM" id="SSF53850">
    <property type="entry name" value="Periplasmic binding protein-like II"/>
    <property type="match status" value="1"/>
</dbReference>
<dbReference type="FunFam" id="3.30.70.270:FF:000001">
    <property type="entry name" value="Diguanylate cyclase domain protein"/>
    <property type="match status" value="1"/>
</dbReference>
<feature type="signal peptide" evidence="5">
    <location>
        <begin position="1"/>
        <end position="17"/>
    </location>
</feature>
<dbReference type="CDD" id="cd13708">
    <property type="entry name" value="PBP2_BvgS_like_1"/>
    <property type="match status" value="1"/>
</dbReference>
<dbReference type="EC" id="2.7.7.65" evidence="3"/>
<reference evidence="7 8" key="1">
    <citation type="submission" date="2020-08" db="EMBL/GenBank/DDBJ databases">
        <title>Functional genomics of gut bacteria from endangered species of beetles.</title>
        <authorList>
            <person name="Carlos-Shanley C."/>
        </authorList>
    </citation>
    <scope>NUCLEOTIDE SEQUENCE [LARGE SCALE GENOMIC DNA]</scope>
    <source>
        <strain evidence="7 8">S00202</strain>
    </source>
</reference>
<evidence type="ECO:0000313" key="8">
    <source>
        <dbReference type="Proteomes" id="UP000557193"/>
    </source>
</evidence>
<dbReference type="Pfam" id="PF00990">
    <property type="entry name" value="GGDEF"/>
    <property type="match status" value="1"/>
</dbReference>
<evidence type="ECO:0000256" key="3">
    <source>
        <dbReference type="ARBA" id="ARBA00012528"/>
    </source>
</evidence>
<dbReference type="Gene3D" id="3.40.190.10">
    <property type="entry name" value="Periplasmic binding protein-like II"/>
    <property type="match status" value="2"/>
</dbReference>
<dbReference type="Proteomes" id="UP000557193">
    <property type="component" value="Unassembled WGS sequence"/>
</dbReference>
<dbReference type="SUPFAM" id="SSF55073">
    <property type="entry name" value="Nucleotide cyclase"/>
    <property type="match status" value="1"/>
</dbReference>